<keyword evidence="5 9" id="KW-0479">Metal-binding</keyword>
<comment type="pathway">
    <text evidence="2">Secondary metabolite biosynthesis.</text>
</comment>
<dbReference type="EMBL" id="KN817531">
    <property type="protein sequence ID" value="KJA25450.1"/>
    <property type="molecule type" value="Genomic_DNA"/>
</dbReference>
<dbReference type="GO" id="GO:0004497">
    <property type="term" value="F:monooxygenase activity"/>
    <property type="evidence" value="ECO:0007669"/>
    <property type="project" value="UniProtKB-KW"/>
</dbReference>
<feature type="binding site" description="axial binding residue" evidence="9">
    <location>
        <position position="481"/>
    </location>
    <ligand>
        <name>heme</name>
        <dbReference type="ChEBI" id="CHEBI:30413"/>
    </ligand>
    <ligandPart>
        <name>Fe</name>
        <dbReference type="ChEBI" id="CHEBI:18248"/>
    </ligandPart>
</feature>
<gene>
    <name evidence="11" type="ORF">HYPSUDRAFT_37438</name>
</gene>
<dbReference type="PANTHER" id="PTHR24305:SF29">
    <property type="entry name" value="BENZOATE-PARA-HYDROXYLASE"/>
    <property type="match status" value="1"/>
</dbReference>
<organism evidence="11 12">
    <name type="scientific">Hypholoma sublateritium (strain FD-334 SS-4)</name>
    <dbReference type="NCBI Taxonomy" id="945553"/>
    <lineage>
        <taxon>Eukaryota</taxon>
        <taxon>Fungi</taxon>
        <taxon>Dikarya</taxon>
        <taxon>Basidiomycota</taxon>
        <taxon>Agaricomycotina</taxon>
        <taxon>Agaricomycetes</taxon>
        <taxon>Agaricomycetidae</taxon>
        <taxon>Agaricales</taxon>
        <taxon>Agaricineae</taxon>
        <taxon>Strophariaceae</taxon>
        <taxon>Hypholoma</taxon>
    </lineage>
</organism>
<keyword evidence="8 10" id="KW-0503">Monooxygenase</keyword>
<dbReference type="GO" id="GO:0005506">
    <property type="term" value="F:iron ion binding"/>
    <property type="evidence" value="ECO:0007669"/>
    <property type="project" value="InterPro"/>
</dbReference>
<dbReference type="OrthoDB" id="1470350at2759"/>
<evidence type="ECO:0000256" key="5">
    <source>
        <dbReference type="ARBA" id="ARBA00022723"/>
    </source>
</evidence>
<dbReference type="InterPro" id="IPR002401">
    <property type="entry name" value="Cyt_P450_E_grp-I"/>
</dbReference>
<evidence type="ECO:0000256" key="9">
    <source>
        <dbReference type="PIRSR" id="PIRSR602401-1"/>
    </source>
</evidence>
<dbReference type="InterPro" id="IPR001128">
    <property type="entry name" value="Cyt_P450"/>
</dbReference>
<dbReference type="GO" id="GO:0020037">
    <property type="term" value="F:heme binding"/>
    <property type="evidence" value="ECO:0007669"/>
    <property type="project" value="InterPro"/>
</dbReference>
<evidence type="ECO:0000256" key="1">
    <source>
        <dbReference type="ARBA" id="ARBA00001971"/>
    </source>
</evidence>
<evidence type="ECO:0000313" key="12">
    <source>
        <dbReference type="Proteomes" id="UP000054270"/>
    </source>
</evidence>
<dbReference type="InterPro" id="IPR050121">
    <property type="entry name" value="Cytochrome_P450_monoxygenase"/>
</dbReference>
<keyword evidence="12" id="KW-1185">Reference proteome</keyword>
<dbReference type="CDD" id="cd11061">
    <property type="entry name" value="CYP67-like"/>
    <property type="match status" value="1"/>
</dbReference>
<dbReference type="PROSITE" id="PS00086">
    <property type="entry name" value="CYTOCHROME_P450"/>
    <property type="match status" value="1"/>
</dbReference>
<accession>A0A0D2Q1M8</accession>
<evidence type="ECO:0000256" key="4">
    <source>
        <dbReference type="ARBA" id="ARBA00022617"/>
    </source>
</evidence>
<evidence type="ECO:0000256" key="7">
    <source>
        <dbReference type="ARBA" id="ARBA00023004"/>
    </source>
</evidence>
<dbReference type="PRINTS" id="PR00463">
    <property type="entry name" value="EP450I"/>
</dbReference>
<evidence type="ECO:0008006" key="13">
    <source>
        <dbReference type="Google" id="ProtNLM"/>
    </source>
</evidence>
<dbReference type="InterPro" id="IPR017972">
    <property type="entry name" value="Cyt_P450_CS"/>
</dbReference>
<reference evidence="12" key="1">
    <citation type="submission" date="2014-04" db="EMBL/GenBank/DDBJ databases">
        <title>Evolutionary Origins and Diversification of the Mycorrhizal Mutualists.</title>
        <authorList>
            <consortium name="DOE Joint Genome Institute"/>
            <consortium name="Mycorrhizal Genomics Consortium"/>
            <person name="Kohler A."/>
            <person name="Kuo A."/>
            <person name="Nagy L.G."/>
            <person name="Floudas D."/>
            <person name="Copeland A."/>
            <person name="Barry K.W."/>
            <person name="Cichocki N."/>
            <person name="Veneault-Fourrey C."/>
            <person name="LaButti K."/>
            <person name="Lindquist E.A."/>
            <person name="Lipzen A."/>
            <person name="Lundell T."/>
            <person name="Morin E."/>
            <person name="Murat C."/>
            <person name="Riley R."/>
            <person name="Ohm R."/>
            <person name="Sun H."/>
            <person name="Tunlid A."/>
            <person name="Henrissat B."/>
            <person name="Grigoriev I.V."/>
            <person name="Hibbett D.S."/>
            <person name="Martin F."/>
        </authorList>
    </citation>
    <scope>NUCLEOTIDE SEQUENCE [LARGE SCALE GENOMIC DNA]</scope>
    <source>
        <strain evidence="12">FD-334 SS-4</strain>
    </source>
</reference>
<comment type="cofactor">
    <cofactor evidence="1 9">
        <name>heme</name>
        <dbReference type="ChEBI" id="CHEBI:30413"/>
    </cofactor>
</comment>
<keyword evidence="6 10" id="KW-0560">Oxidoreductase</keyword>
<evidence type="ECO:0000256" key="2">
    <source>
        <dbReference type="ARBA" id="ARBA00005179"/>
    </source>
</evidence>
<dbReference type="Pfam" id="PF00067">
    <property type="entry name" value="p450"/>
    <property type="match status" value="1"/>
</dbReference>
<dbReference type="Proteomes" id="UP000054270">
    <property type="component" value="Unassembled WGS sequence"/>
</dbReference>
<comment type="similarity">
    <text evidence="3 10">Belongs to the cytochrome P450 family.</text>
</comment>
<evidence type="ECO:0000256" key="6">
    <source>
        <dbReference type="ARBA" id="ARBA00023002"/>
    </source>
</evidence>
<dbReference type="STRING" id="945553.A0A0D2Q1M8"/>
<protein>
    <recommendedName>
        <fullName evidence="13">Cytochrome P450 monooxygenase</fullName>
    </recommendedName>
</protein>
<sequence length="535" mass="59980">MSSFLYPNFDLSTLALLASAAFALVHLVPYLLDTHGLRKYPGPFLAKFSDVWLGYISKNGHRSEIVHGMHQKYGPIVRLAPNHVSIAEPDALSIVYGHGNGALKSNFYDAFVSIKRGIFNTRDRHEHARKRKIISHIFSQKSVVEFEPHIRAYVGNLLRQWDRLFDLAIKGQSGQEGEGWKGQGGRLWLDCLPWVNYLAFDIIGDLAFGGPFGMIEAGRDLANVPTNQEAVMNNYGSKTAVDVIEIPAIQILNGRGEYSMSMGVLPPSWRPLVCHLPWYRQGQKDVKSLAGIAIMAVSKRLQNPTDRVDLLSKLQDARDSDGNLLSREDLTAEALTLLIAGSDTTSNSTCAIIYYLARNRPSQIKLQKELDEQLGTEDELVTTGQQSKRLPYLDACINEAMRLHSTSALGLPRVIPDGGFSVLDQFFPAGTVLSVPSYTIHRDKAIWGDDVEAYRPERWFERDQADIQKTFNPFSFGPRACVGRNLAFLELQIIVSSIMRRYDIVLESEDQQLSTREGFLRKPLSCTVGIRRRDL</sequence>
<dbReference type="PRINTS" id="PR00385">
    <property type="entry name" value="P450"/>
</dbReference>
<proteinExistence type="inferred from homology"/>
<evidence type="ECO:0000256" key="10">
    <source>
        <dbReference type="RuleBase" id="RU000461"/>
    </source>
</evidence>
<evidence type="ECO:0000256" key="8">
    <source>
        <dbReference type="ARBA" id="ARBA00023033"/>
    </source>
</evidence>
<dbReference type="Gene3D" id="1.10.630.10">
    <property type="entry name" value="Cytochrome P450"/>
    <property type="match status" value="1"/>
</dbReference>
<dbReference type="InterPro" id="IPR036396">
    <property type="entry name" value="Cyt_P450_sf"/>
</dbReference>
<keyword evidence="7 9" id="KW-0408">Iron</keyword>
<dbReference type="OMA" id="TYDMVRD"/>
<dbReference type="GO" id="GO:0016705">
    <property type="term" value="F:oxidoreductase activity, acting on paired donors, with incorporation or reduction of molecular oxygen"/>
    <property type="evidence" value="ECO:0007669"/>
    <property type="project" value="InterPro"/>
</dbReference>
<dbReference type="PANTHER" id="PTHR24305">
    <property type="entry name" value="CYTOCHROME P450"/>
    <property type="match status" value="1"/>
</dbReference>
<dbReference type="AlphaFoldDB" id="A0A0D2Q1M8"/>
<name>A0A0D2Q1M8_HYPSF</name>
<dbReference type="SUPFAM" id="SSF48264">
    <property type="entry name" value="Cytochrome P450"/>
    <property type="match status" value="1"/>
</dbReference>
<keyword evidence="4 9" id="KW-0349">Heme</keyword>
<evidence type="ECO:0000256" key="3">
    <source>
        <dbReference type="ARBA" id="ARBA00010617"/>
    </source>
</evidence>
<evidence type="ECO:0000313" key="11">
    <source>
        <dbReference type="EMBL" id="KJA25450.1"/>
    </source>
</evidence>